<dbReference type="NCBIfam" id="NF004226">
    <property type="entry name" value="PRK05673.1"/>
    <property type="match status" value="1"/>
</dbReference>
<evidence type="ECO:0000256" key="7">
    <source>
        <dbReference type="ARBA" id="ARBA00022932"/>
    </source>
</evidence>
<reference evidence="10 11" key="1">
    <citation type="journal article" date="2015" name="Nature">
        <title>rRNA introns, odd ribosomes, and small enigmatic genomes across a large radiation of phyla.</title>
        <authorList>
            <person name="Brown C.T."/>
            <person name="Hug L.A."/>
            <person name="Thomas B.C."/>
            <person name="Sharon I."/>
            <person name="Castelle C.J."/>
            <person name="Singh A."/>
            <person name="Wilkins M.J."/>
            <person name="Williams K.H."/>
            <person name="Banfield J.F."/>
        </authorList>
    </citation>
    <scope>NUCLEOTIDE SEQUENCE [LARGE SCALE GENOMIC DNA]</scope>
</reference>
<keyword evidence="4" id="KW-0808">Transferase</keyword>
<evidence type="ECO:0000256" key="4">
    <source>
        <dbReference type="ARBA" id="ARBA00022679"/>
    </source>
</evidence>
<organism evidence="10 11">
    <name type="scientific">Candidatus Uhrbacteria bacterium GW2011_GWC2_53_7</name>
    <dbReference type="NCBI Taxonomy" id="1618986"/>
    <lineage>
        <taxon>Bacteria</taxon>
        <taxon>Candidatus Uhriibacteriota</taxon>
    </lineage>
</organism>
<dbReference type="Proteomes" id="UP000033865">
    <property type="component" value="Unassembled WGS sequence"/>
</dbReference>
<evidence type="ECO:0000259" key="9">
    <source>
        <dbReference type="SMART" id="SM00481"/>
    </source>
</evidence>
<dbReference type="InterPro" id="IPR040982">
    <property type="entry name" value="DNA_pol3_finger"/>
</dbReference>
<dbReference type="PANTHER" id="PTHR32294:SF0">
    <property type="entry name" value="DNA POLYMERASE III SUBUNIT ALPHA"/>
    <property type="match status" value="1"/>
</dbReference>
<comment type="catalytic activity">
    <reaction evidence="8">
        <text>DNA(n) + a 2'-deoxyribonucleoside 5'-triphosphate = DNA(n+1) + diphosphate</text>
        <dbReference type="Rhea" id="RHEA:22508"/>
        <dbReference type="Rhea" id="RHEA-COMP:17339"/>
        <dbReference type="Rhea" id="RHEA-COMP:17340"/>
        <dbReference type="ChEBI" id="CHEBI:33019"/>
        <dbReference type="ChEBI" id="CHEBI:61560"/>
        <dbReference type="ChEBI" id="CHEBI:173112"/>
        <dbReference type="EC" id="2.7.7.7"/>
    </reaction>
</comment>
<comment type="caution">
    <text evidence="10">The sequence shown here is derived from an EMBL/GenBank/DDBJ whole genome shotgun (WGS) entry which is preliminary data.</text>
</comment>
<dbReference type="InterPro" id="IPR016195">
    <property type="entry name" value="Pol/histidinol_Pase-like"/>
</dbReference>
<dbReference type="PANTHER" id="PTHR32294">
    <property type="entry name" value="DNA POLYMERASE III SUBUNIT ALPHA"/>
    <property type="match status" value="1"/>
</dbReference>
<dbReference type="Pfam" id="PF14579">
    <property type="entry name" value="HHH_6"/>
    <property type="match status" value="1"/>
</dbReference>
<evidence type="ECO:0000256" key="6">
    <source>
        <dbReference type="ARBA" id="ARBA00022705"/>
    </source>
</evidence>
<dbReference type="Pfam" id="PF02811">
    <property type="entry name" value="PHP"/>
    <property type="match status" value="1"/>
</dbReference>
<feature type="domain" description="Polymerase/histidinol phosphatase N-terminal" evidence="9">
    <location>
        <begin position="5"/>
        <end position="72"/>
    </location>
</feature>
<proteinExistence type="predicted"/>
<dbReference type="SUPFAM" id="SSF89550">
    <property type="entry name" value="PHP domain-like"/>
    <property type="match status" value="1"/>
</dbReference>
<dbReference type="InterPro" id="IPR041931">
    <property type="entry name" value="DNA_pol3_alpha_thumb_dom"/>
</dbReference>
<dbReference type="GO" id="GO:0003887">
    <property type="term" value="F:DNA-directed DNA polymerase activity"/>
    <property type="evidence" value="ECO:0007669"/>
    <property type="project" value="UniProtKB-KW"/>
</dbReference>
<dbReference type="CDD" id="cd04485">
    <property type="entry name" value="DnaE_OBF"/>
    <property type="match status" value="1"/>
</dbReference>
<evidence type="ECO:0000313" key="11">
    <source>
        <dbReference type="Proteomes" id="UP000033865"/>
    </source>
</evidence>
<dbReference type="PATRIC" id="fig|1618986.3.peg.149"/>
<dbReference type="Gene3D" id="3.20.20.140">
    <property type="entry name" value="Metal-dependent hydrolases"/>
    <property type="match status" value="1"/>
</dbReference>
<dbReference type="InterPro" id="IPR004013">
    <property type="entry name" value="PHP_dom"/>
</dbReference>
<dbReference type="EMBL" id="LCRN01000011">
    <property type="protein sequence ID" value="KKW36797.1"/>
    <property type="molecule type" value="Genomic_DNA"/>
</dbReference>
<keyword evidence="7" id="KW-0239">DNA-directed DNA polymerase</keyword>
<dbReference type="EC" id="2.7.7.7" evidence="2"/>
<dbReference type="NCBIfam" id="TIGR00594">
    <property type="entry name" value="polc"/>
    <property type="match status" value="1"/>
</dbReference>
<dbReference type="GO" id="GO:0003676">
    <property type="term" value="F:nucleic acid binding"/>
    <property type="evidence" value="ECO:0007669"/>
    <property type="project" value="InterPro"/>
</dbReference>
<evidence type="ECO:0000256" key="1">
    <source>
        <dbReference type="ARBA" id="ARBA00004496"/>
    </source>
</evidence>
<dbReference type="GO" id="GO:0005737">
    <property type="term" value="C:cytoplasm"/>
    <property type="evidence" value="ECO:0007669"/>
    <property type="project" value="UniProtKB-SubCell"/>
</dbReference>
<dbReference type="Gene3D" id="1.10.150.870">
    <property type="match status" value="1"/>
</dbReference>
<dbReference type="AlphaFoldDB" id="A0A0G2A7C0"/>
<evidence type="ECO:0000256" key="8">
    <source>
        <dbReference type="ARBA" id="ARBA00049244"/>
    </source>
</evidence>
<dbReference type="InterPro" id="IPR029460">
    <property type="entry name" value="DNAPol_HHH"/>
</dbReference>
<sequence>MSRFVHLHVHSHYSLLEALPRPKELVRACEEMEMDAMALTDNGNLYGAIEFYQKMKDAGKKPIIGMDAYMAPNGLHQKRARIDKNSWRLVLLAENEAGYKNLIKLSSIGFLDGFYYKPRMDDELLAKHADGLICLSGGYSSEIATMLRQGSDIEKVAEVAKRYKEMFPPEHFYLELVDRPELADQKTVNTQLIQLGGDLHIPIVVTKDVYYMKRDDQEPWRILKCIQGGRTLDDVERTQGSEFDASLVDPEGIEARFADVPEAIENTRRIADRCSLTLELGKWNFANFELPPGKTAAEILREQAYTALLDKVGTLTGEMTKRLDYELEIIDLKGFSVYFLIVADFIRFAREGGIVTTTRGSVAGSLVSYAVGISTIDPLRYRLPFERFLNPERPSAPDVDADFADNRRDEVLEYVTKKYGEDKVAQICTFGKMLARGSVRDVGRALGFPYDFVDGIAKLVPMGSQGFPMSLNRALEETPELRRRYETEPDVRRILDQARRIEGSARHISIHAAGIVISPTALTDFTPLQHDTKAGKIITQYEMKSVEAAGLVKMDFLGIRNLSILGDAIAIVKRTKGLDINIENVALDDAKTFELLARGDTMGVFQLGGDGMTKYLTELKPTRIEDIMVMVALYRPGPIESIPEYIRRKHHPETVSYLDSRMEGILDQSYGVIVYQDDVMLIAIHLAGYSWLEADKLRKAMGKKIPEEMQKQKEKLLEGFVEHGLSKAKAVELWRLIEPFAAYGFNKAHAASYGMVAYQTAYMKANYPAEYMTAFMTAEFGDLDKIAAAVNECRRMGIAVLPPDINESYKNFTHVDDRTIRFGLVVIKGIGPEIVESLITERKARGPFMDLADMAGRISHRAFNKKSLEALIKAGALDLFGERRTLLENVDQILSYNKKALAAKEQHQVSLFDLSPDLSREKLKLHPAEGSASRSEKLSWEKELLGLFVTSHPWKEVAEKFQNHVVAIEDLASQKLESFVRVGGVLGDISVITTKKGDEMAFAQLNDGHAGIELIIFPKVYQEVRPFLEEGSVCLVSAKLSERAGEDRKLMVNSIIPVRDESVNEVVAMLGEGMWSAPPAVSDTAASSAPAKQTLTLSLRGRPEREFIAALREVLKKESGPVGVVLRIESADRWRVVETDYLVSPTEAILKELRGLLGEENIVLS</sequence>
<dbReference type="CDD" id="cd12113">
    <property type="entry name" value="PHP_PolIIIA_DnaE3"/>
    <property type="match status" value="1"/>
</dbReference>
<comment type="subcellular location">
    <subcellularLocation>
        <location evidence="1">Cytoplasm</location>
    </subcellularLocation>
</comment>
<dbReference type="InterPro" id="IPR004805">
    <property type="entry name" value="DnaE2/DnaE/PolC"/>
</dbReference>
<keyword evidence="5" id="KW-0548">Nucleotidyltransferase</keyword>
<dbReference type="Pfam" id="PF07733">
    <property type="entry name" value="DNA_pol3_alpha"/>
    <property type="match status" value="1"/>
</dbReference>
<dbReference type="InterPro" id="IPR011708">
    <property type="entry name" value="DNA_pol3_alpha_NTPase_dom"/>
</dbReference>
<dbReference type="Gene3D" id="1.10.10.1600">
    <property type="entry name" value="Bacterial DNA polymerase III alpha subunit, thumb domain"/>
    <property type="match status" value="1"/>
</dbReference>
<accession>A0A0G2A7C0</accession>
<dbReference type="Pfam" id="PF17657">
    <property type="entry name" value="DNA_pol3_finger"/>
    <property type="match status" value="1"/>
</dbReference>
<protein>
    <recommendedName>
        <fullName evidence="3">DNA polymerase III subunit alpha</fullName>
        <ecNumber evidence="2">2.7.7.7</ecNumber>
    </recommendedName>
</protein>
<dbReference type="InterPro" id="IPR003141">
    <property type="entry name" value="Pol/His_phosphatase_N"/>
</dbReference>
<dbReference type="Pfam" id="PF01336">
    <property type="entry name" value="tRNA_anti-codon"/>
    <property type="match status" value="1"/>
</dbReference>
<dbReference type="SMART" id="SM00481">
    <property type="entry name" value="POLIIIAc"/>
    <property type="match status" value="1"/>
</dbReference>
<gene>
    <name evidence="10" type="ORF">UY82_C0011G0005</name>
</gene>
<evidence type="ECO:0000256" key="3">
    <source>
        <dbReference type="ARBA" id="ARBA00019114"/>
    </source>
</evidence>
<keyword evidence="6" id="KW-0235">DNA replication</keyword>
<evidence type="ECO:0000313" key="10">
    <source>
        <dbReference type="EMBL" id="KKW36797.1"/>
    </source>
</evidence>
<evidence type="ECO:0000256" key="5">
    <source>
        <dbReference type="ARBA" id="ARBA00022695"/>
    </source>
</evidence>
<dbReference type="InterPro" id="IPR004365">
    <property type="entry name" value="NA-bd_OB_tRNA"/>
</dbReference>
<evidence type="ECO:0000256" key="2">
    <source>
        <dbReference type="ARBA" id="ARBA00012417"/>
    </source>
</evidence>
<dbReference type="GO" id="GO:0006260">
    <property type="term" value="P:DNA replication"/>
    <property type="evidence" value="ECO:0007669"/>
    <property type="project" value="UniProtKB-KW"/>
</dbReference>
<name>A0A0G2A7C0_9BACT</name>
<dbReference type="GO" id="GO:0008408">
    <property type="term" value="F:3'-5' exonuclease activity"/>
    <property type="evidence" value="ECO:0007669"/>
    <property type="project" value="InterPro"/>
</dbReference>